<name>A0AAD8RNS7_LOLMU</name>
<protein>
    <recommendedName>
        <fullName evidence="2">Aminotransferase-like plant mobile domain-containing protein</fullName>
    </recommendedName>
</protein>
<evidence type="ECO:0000256" key="1">
    <source>
        <dbReference type="SAM" id="Coils"/>
    </source>
</evidence>
<dbReference type="AlphaFoldDB" id="A0AAD8RNS7"/>
<keyword evidence="1" id="KW-0175">Coiled coil</keyword>
<dbReference type="InterPro" id="IPR019557">
    <property type="entry name" value="AminoTfrase-like_pln_mobile"/>
</dbReference>
<dbReference type="PANTHER" id="PTHR46033:SF81">
    <property type="entry name" value="AMINOTRANSFERASE-LIKE PLANT MOBILE DOMAIN-CONTAINING PROTEIN"/>
    <property type="match status" value="1"/>
</dbReference>
<feature type="domain" description="Aminotransferase-like plant mobile" evidence="2">
    <location>
        <begin position="94"/>
        <end position="451"/>
    </location>
</feature>
<dbReference type="GO" id="GO:0010073">
    <property type="term" value="P:meristem maintenance"/>
    <property type="evidence" value="ECO:0007669"/>
    <property type="project" value="InterPro"/>
</dbReference>
<dbReference type="InterPro" id="IPR044824">
    <property type="entry name" value="MAIN-like"/>
</dbReference>
<sequence length="881" mass="98180">MSTVEEVLVEESTTQIISGGDPSRPVARSAHFLLPRGDSARPPALPLPPSSDVGPVLADELKVELSGWPGTSKQWRRWVAKLRPRHELLWREVGILPAVLATTSWVRRDEGLLLQLAPFWSGDTSTFVFPWGEATVTLQDVAVLGGLPLLGHSVGSRSDELRRDVDALEAVRILLIRTKCRKAGYAAWVKHFADQPTGDDTTLLEHGAFLAMWLSRYVFPAPPFDVVRPEVFPIAARLARGKCVALAPAALASVYKDLSALNRYLSSGNTHRRRFVGCAPLHILQLWVWERFPELRPETKSASRRDDPGAPRAAHWHNVKRALHPSFIHSVFMSPDEFQWRPYKGTSFPLLQGKAGCWVHGQDIAECKELLSFAQCLRPCELVSMGCIQQYCPHRVARQLGFDQDVPRTVARAKSSRKAAWATYKMQPENITFFIPQCDPGVTVAYSQWWEPYLSTRASAVANAARMKQIHVEVSPRKRKAQDLPRVDSCKERHPKAGMILPDDTEDPQDEVPLAERLNSIILMTHKQDAERHTLKDRETLKENSETPLKDFVPTWTRKGRRKVVSRKVADQDFSDAETVLVTAIDEPSCGSVSKNEHCKEQVSDSVMMHDDNNISSEHGDVEGAVSTGSNKGIGPAIVVDVHPYLQDISDDELDDIFGKDTEVTAMYLKLSRLAVTINNSDQPYEERNVVTVSRDEQEGTKLKDIMAGNNCDYELATVQSDTTLGRGPDGVTRDINVKTNVDVLEASIDEMQTDNVTKEQDQGAKVDTKNSIVLKENYGASSDGLVNGNGELVTRVISTDTLYYVIPFERVKDAKIRDSRATNAVQGVFQPRREVGTKELIREVSEAREAEKVELEAIVDRLKQQLVALEGAGTGRSYKP</sequence>
<comment type="caution">
    <text evidence="3">The sequence shown here is derived from an EMBL/GenBank/DDBJ whole genome shotgun (WGS) entry which is preliminary data.</text>
</comment>
<feature type="coiled-coil region" evidence="1">
    <location>
        <begin position="846"/>
        <end position="873"/>
    </location>
</feature>
<dbReference type="Pfam" id="PF10536">
    <property type="entry name" value="PMD"/>
    <property type="match status" value="1"/>
</dbReference>
<reference evidence="3" key="1">
    <citation type="submission" date="2023-07" db="EMBL/GenBank/DDBJ databases">
        <title>A chromosome-level genome assembly of Lolium multiflorum.</title>
        <authorList>
            <person name="Chen Y."/>
            <person name="Copetti D."/>
            <person name="Kolliker R."/>
            <person name="Studer B."/>
        </authorList>
    </citation>
    <scope>NUCLEOTIDE SEQUENCE</scope>
    <source>
        <strain evidence="3">02402/16</strain>
        <tissue evidence="3">Leaf</tissue>
    </source>
</reference>
<keyword evidence="4" id="KW-1185">Reference proteome</keyword>
<proteinExistence type="predicted"/>
<organism evidence="3 4">
    <name type="scientific">Lolium multiflorum</name>
    <name type="common">Italian ryegrass</name>
    <name type="synonym">Lolium perenne subsp. multiflorum</name>
    <dbReference type="NCBI Taxonomy" id="4521"/>
    <lineage>
        <taxon>Eukaryota</taxon>
        <taxon>Viridiplantae</taxon>
        <taxon>Streptophyta</taxon>
        <taxon>Embryophyta</taxon>
        <taxon>Tracheophyta</taxon>
        <taxon>Spermatophyta</taxon>
        <taxon>Magnoliopsida</taxon>
        <taxon>Liliopsida</taxon>
        <taxon>Poales</taxon>
        <taxon>Poaceae</taxon>
        <taxon>BOP clade</taxon>
        <taxon>Pooideae</taxon>
        <taxon>Poodae</taxon>
        <taxon>Poeae</taxon>
        <taxon>Poeae Chloroplast Group 2 (Poeae type)</taxon>
        <taxon>Loliodinae</taxon>
        <taxon>Loliinae</taxon>
        <taxon>Lolium</taxon>
    </lineage>
</organism>
<dbReference type="Proteomes" id="UP001231189">
    <property type="component" value="Unassembled WGS sequence"/>
</dbReference>
<accession>A0AAD8RNS7</accession>
<dbReference type="EMBL" id="JAUUTY010000005">
    <property type="protein sequence ID" value="KAK1627627.1"/>
    <property type="molecule type" value="Genomic_DNA"/>
</dbReference>
<evidence type="ECO:0000313" key="3">
    <source>
        <dbReference type="EMBL" id="KAK1627627.1"/>
    </source>
</evidence>
<evidence type="ECO:0000259" key="2">
    <source>
        <dbReference type="Pfam" id="PF10536"/>
    </source>
</evidence>
<evidence type="ECO:0000313" key="4">
    <source>
        <dbReference type="Proteomes" id="UP001231189"/>
    </source>
</evidence>
<dbReference type="PANTHER" id="PTHR46033">
    <property type="entry name" value="PROTEIN MAIN-LIKE 2"/>
    <property type="match status" value="1"/>
</dbReference>
<gene>
    <name evidence="3" type="ORF">QYE76_001942</name>
</gene>